<dbReference type="Pfam" id="PF00106">
    <property type="entry name" value="adh_short"/>
    <property type="match status" value="2"/>
</dbReference>
<dbReference type="SUPFAM" id="SSF51735">
    <property type="entry name" value="NAD(P)-binding Rossmann-fold domains"/>
    <property type="match status" value="1"/>
</dbReference>
<proteinExistence type="inferred from homology"/>
<dbReference type="Gene3D" id="3.40.50.720">
    <property type="entry name" value="NAD(P)-binding Rossmann-like Domain"/>
    <property type="match status" value="2"/>
</dbReference>
<reference evidence="5" key="1">
    <citation type="submission" date="2020-01" db="EMBL/GenBank/DDBJ databases">
        <authorList>
            <consortium name="DOE Joint Genome Institute"/>
            <person name="Haridas S."/>
            <person name="Albert R."/>
            <person name="Binder M."/>
            <person name="Bloem J."/>
            <person name="Labutti K."/>
            <person name="Salamov A."/>
            <person name="Andreopoulos B."/>
            <person name="Baker S.E."/>
            <person name="Barry K."/>
            <person name="Bills G."/>
            <person name="Bluhm B.H."/>
            <person name="Cannon C."/>
            <person name="Castanera R."/>
            <person name="Culley D.E."/>
            <person name="Daum C."/>
            <person name="Ezra D."/>
            <person name="Gonzalez J.B."/>
            <person name="Henrissat B."/>
            <person name="Kuo A."/>
            <person name="Liang C."/>
            <person name="Lipzen A."/>
            <person name="Lutzoni F."/>
            <person name="Magnuson J."/>
            <person name="Mondo S."/>
            <person name="Nolan M."/>
            <person name="Ohm R."/>
            <person name="Pangilinan J."/>
            <person name="Park H.-J."/>
            <person name="Ramirez L."/>
            <person name="Alfaro M."/>
            <person name="Sun H."/>
            <person name="Tritt A."/>
            <person name="Yoshinaga Y."/>
            <person name="Zwiers L.-H."/>
            <person name="Turgeon B.G."/>
            <person name="Goodwin S.B."/>
            <person name="Spatafora J.W."/>
            <person name="Crous P.W."/>
            <person name="Grigoriev I.V."/>
        </authorList>
    </citation>
    <scope>NUCLEOTIDE SEQUENCE</scope>
    <source>
        <strain evidence="5">P77</strain>
    </source>
</reference>
<dbReference type="GO" id="GO:0006633">
    <property type="term" value="P:fatty acid biosynthetic process"/>
    <property type="evidence" value="ECO:0007669"/>
    <property type="project" value="TreeGrafter"/>
</dbReference>
<dbReference type="InterPro" id="IPR036291">
    <property type="entry name" value="NAD(P)-bd_dom_sf"/>
</dbReference>
<evidence type="ECO:0000256" key="4">
    <source>
        <dbReference type="RuleBase" id="RU000363"/>
    </source>
</evidence>
<dbReference type="PROSITE" id="PS00061">
    <property type="entry name" value="ADH_SHORT"/>
    <property type="match status" value="1"/>
</dbReference>
<dbReference type="PANTHER" id="PTHR42760:SF133">
    <property type="entry name" value="3-OXOACYL-[ACYL-CARRIER-PROTEIN] REDUCTASE"/>
    <property type="match status" value="1"/>
</dbReference>
<evidence type="ECO:0000256" key="1">
    <source>
        <dbReference type="ARBA" id="ARBA00006484"/>
    </source>
</evidence>
<dbReference type="PRINTS" id="PR00081">
    <property type="entry name" value="GDHRDH"/>
</dbReference>
<keyword evidence="3" id="KW-0560">Oxidoreductase</keyword>
<dbReference type="GO" id="GO:0016616">
    <property type="term" value="F:oxidoreductase activity, acting on the CH-OH group of donors, NAD or NADP as acceptor"/>
    <property type="evidence" value="ECO:0007669"/>
    <property type="project" value="TreeGrafter"/>
</dbReference>
<comment type="similarity">
    <text evidence="1 4">Belongs to the short-chain dehydrogenases/reductases (SDR) family.</text>
</comment>
<evidence type="ECO:0000313" key="5">
    <source>
        <dbReference type="EMBL" id="KAF1830623.1"/>
    </source>
</evidence>
<accession>A0A6A5KB93</accession>
<keyword evidence="6" id="KW-1185">Reference proteome</keyword>
<dbReference type="OrthoDB" id="1669814at2759"/>
<sequence>MAPRPRHALITGGSRGIGLAIAQLFAKNSYRCTLISRSEEDLKAAIATLQPLSPYTGRLHIFPSQASDTTDPPPEKTSSPYQHSYIAGNVAEASRFWCTTPSGAFGQHFSQTDWRNSSTDPSRIDVLVNCAGLSQAKLFTALAEGAMATLVSINLTAMMQGTKFLIRHGYLRNRQGKDEGEDDFAPVVINVSSLLGLRGGYGAVAYAASKAGVLGFTRALATEYASHGVRVNALVPGYVDSNMTKNLNTAEIKKRIPLSRFGTPDEIAHAALFLTQNQYAHNCILNLDGGLSAV</sequence>
<dbReference type="InterPro" id="IPR020904">
    <property type="entry name" value="Sc_DH/Rdtase_CS"/>
</dbReference>
<dbReference type="AlphaFoldDB" id="A0A6A5KB93"/>
<evidence type="ECO:0000256" key="3">
    <source>
        <dbReference type="ARBA" id="ARBA00023002"/>
    </source>
</evidence>
<gene>
    <name evidence="5" type="ORF">BDW02DRAFT_572858</name>
</gene>
<dbReference type="Proteomes" id="UP000800040">
    <property type="component" value="Unassembled WGS sequence"/>
</dbReference>
<evidence type="ECO:0000313" key="6">
    <source>
        <dbReference type="Proteomes" id="UP000800040"/>
    </source>
</evidence>
<dbReference type="InterPro" id="IPR002347">
    <property type="entry name" value="SDR_fam"/>
</dbReference>
<dbReference type="GO" id="GO:0048038">
    <property type="term" value="F:quinone binding"/>
    <property type="evidence" value="ECO:0007669"/>
    <property type="project" value="TreeGrafter"/>
</dbReference>
<dbReference type="PANTHER" id="PTHR42760">
    <property type="entry name" value="SHORT-CHAIN DEHYDROGENASES/REDUCTASES FAMILY MEMBER"/>
    <property type="match status" value="1"/>
</dbReference>
<keyword evidence="2" id="KW-0521">NADP</keyword>
<dbReference type="EMBL" id="ML975390">
    <property type="protein sequence ID" value="KAF1830623.1"/>
    <property type="molecule type" value="Genomic_DNA"/>
</dbReference>
<name>A0A6A5KB93_9PLEO</name>
<protein>
    <submittedName>
        <fullName evidence="5">NAD(P)-binding protein</fullName>
    </submittedName>
</protein>
<dbReference type="PRINTS" id="PR00080">
    <property type="entry name" value="SDRFAMILY"/>
</dbReference>
<organism evidence="5 6">
    <name type="scientific">Decorospora gaudefroyi</name>
    <dbReference type="NCBI Taxonomy" id="184978"/>
    <lineage>
        <taxon>Eukaryota</taxon>
        <taxon>Fungi</taxon>
        <taxon>Dikarya</taxon>
        <taxon>Ascomycota</taxon>
        <taxon>Pezizomycotina</taxon>
        <taxon>Dothideomycetes</taxon>
        <taxon>Pleosporomycetidae</taxon>
        <taxon>Pleosporales</taxon>
        <taxon>Pleosporineae</taxon>
        <taxon>Pleosporaceae</taxon>
        <taxon>Decorospora</taxon>
    </lineage>
</organism>
<evidence type="ECO:0000256" key="2">
    <source>
        <dbReference type="ARBA" id="ARBA00022857"/>
    </source>
</evidence>